<sequence length="292" mass="31760">MKGAPVAVSDDERELVGPESGPVSTAERTDPRWRTAVRTTGEVLITLGIVVLLFVTYELVVTDWFSAEKQADAEARLDDRWAEPQRQLHLDPADGEAFARLYIPAFGPDYRFTIQEGVGPDALEVGPGHYKGTAWPGEPGNFAVAGHRVGKGAPFNDLDLLNSCDAIVVETSTDFFVYRMLPKQEELAGWAEGRGRDPKCAGVPTLRDLPDYEETVGRRIVTPDRGDAVAPVPYRAHSLTPPVGRAPLVTLTTCHPQFSDRERLIIHGALVKQLAKAPGAGYPELLKAIGEA</sequence>
<feature type="transmembrane region" description="Helical" evidence="4">
    <location>
        <begin position="43"/>
        <end position="61"/>
    </location>
</feature>
<accession>A0A344LDB7</accession>
<feature type="active site" description="Acyl-thioester intermediate" evidence="2">
    <location>
        <position position="254"/>
    </location>
</feature>
<dbReference type="CDD" id="cd05830">
    <property type="entry name" value="Sortase_E"/>
    <property type="match status" value="1"/>
</dbReference>
<dbReference type="InterPro" id="IPR042003">
    <property type="entry name" value="Sortase_E"/>
</dbReference>
<proteinExistence type="predicted"/>
<dbReference type="AlphaFoldDB" id="A0A344LDB7"/>
<keyword evidence="1" id="KW-0378">Hydrolase</keyword>
<organism evidence="5 6">
    <name type="scientific">Amycolatopsis albispora</name>
    <dbReference type="NCBI Taxonomy" id="1804986"/>
    <lineage>
        <taxon>Bacteria</taxon>
        <taxon>Bacillati</taxon>
        <taxon>Actinomycetota</taxon>
        <taxon>Actinomycetes</taxon>
        <taxon>Pseudonocardiales</taxon>
        <taxon>Pseudonocardiaceae</taxon>
        <taxon>Amycolatopsis</taxon>
    </lineage>
</organism>
<dbReference type="InterPro" id="IPR023365">
    <property type="entry name" value="Sortase_dom-sf"/>
</dbReference>
<dbReference type="OrthoDB" id="5242879at2"/>
<evidence type="ECO:0000313" key="5">
    <source>
        <dbReference type="EMBL" id="AXB46041.1"/>
    </source>
</evidence>
<evidence type="ECO:0000313" key="6">
    <source>
        <dbReference type="Proteomes" id="UP000250434"/>
    </source>
</evidence>
<dbReference type="InterPro" id="IPR005754">
    <property type="entry name" value="Sortase"/>
</dbReference>
<dbReference type="SUPFAM" id="SSF63817">
    <property type="entry name" value="Sortase"/>
    <property type="match status" value="1"/>
</dbReference>
<keyword evidence="4" id="KW-1133">Transmembrane helix</keyword>
<feature type="region of interest" description="Disordered" evidence="3">
    <location>
        <begin position="1"/>
        <end position="29"/>
    </location>
</feature>
<dbReference type="NCBIfam" id="NF033747">
    <property type="entry name" value="class_E_sortase"/>
    <property type="match status" value="1"/>
</dbReference>
<evidence type="ECO:0000256" key="4">
    <source>
        <dbReference type="SAM" id="Phobius"/>
    </source>
</evidence>
<dbReference type="GO" id="GO:0016787">
    <property type="term" value="F:hydrolase activity"/>
    <property type="evidence" value="ECO:0007669"/>
    <property type="project" value="UniProtKB-KW"/>
</dbReference>
<dbReference type="EMBL" id="CP015163">
    <property type="protein sequence ID" value="AXB46041.1"/>
    <property type="molecule type" value="Genomic_DNA"/>
</dbReference>
<feature type="active site" description="Proton donor/acceptor" evidence="2">
    <location>
        <position position="147"/>
    </location>
</feature>
<protein>
    <submittedName>
        <fullName evidence="5">Class E sortase</fullName>
    </submittedName>
</protein>
<dbReference type="InterPro" id="IPR053465">
    <property type="entry name" value="Sortase_Class_E"/>
</dbReference>
<dbReference type="Proteomes" id="UP000250434">
    <property type="component" value="Chromosome"/>
</dbReference>
<reference evidence="5 6" key="1">
    <citation type="submission" date="2016-04" db="EMBL/GenBank/DDBJ databases">
        <title>Complete genome sequence and analysis of deep-sea sediment isolate, Amycolatopsis sp. WP1.</title>
        <authorList>
            <person name="Wang H."/>
            <person name="Chen S."/>
            <person name="Wu Q."/>
        </authorList>
    </citation>
    <scope>NUCLEOTIDE SEQUENCE [LARGE SCALE GENOMIC DNA]</scope>
    <source>
        <strain evidence="5 6">WP1</strain>
    </source>
</reference>
<dbReference type="KEGG" id="aab:A4R43_29135"/>
<keyword evidence="6" id="KW-1185">Reference proteome</keyword>
<keyword evidence="4" id="KW-0472">Membrane</keyword>
<keyword evidence="4" id="KW-0812">Transmembrane</keyword>
<name>A0A344LDB7_9PSEU</name>
<gene>
    <name evidence="5" type="ORF">A4R43_29135</name>
</gene>
<evidence type="ECO:0000256" key="3">
    <source>
        <dbReference type="SAM" id="MobiDB-lite"/>
    </source>
</evidence>
<dbReference type="Gene3D" id="2.40.260.10">
    <property type="entry name" value="Sortase"/>
    <property type="match status" value="1"/>
</dbReference>
<dbReference type="Pfam" id="PF04203">
    <property type="entry name" value="Sortase"/>
    <property type="match status" value="1"/>
</dbReference>
<evidence type="ECO:0000256" key="2">
    <source>
        <dbReference type="PIRSR" id="PIRSR605754-1"/>
    </source>
</evidence>
<evidence type="ECO:0000256" key="1">
    <source>
        <dbReference type="ARBA" id="ARBA00022801"/>
    </source>
</evidence>